<sequence length="151" mass="16222">MFRRGIHIVYAIGVVTAAPLYAVPVVPNFTQGSMTSTTTQTITTSETINSMDYATGWTYSVSGSGIELEDGSTNVAPDVVSTQTNTVDGVTSTWTGLDLSSNNKPNWQQTTPGNSFQFTEHYSGPGLQTHTIIQRETTVQSVTESTSIFSN</sequence>
<dbReference type="RefSeq" id="YP_004322622.1">
    <property type="nucleotide sequence ID" value="NC_015280.1"/>
</dbReference>
<dbReference type="EMBL" id="GU071101">
    <property type="protein sequence ID" value="ADO98821.1"/>
    <property type="molecule type" value="Genomic_DNA"/>
</dbReference>
<dbReference type="Proteomes" id="UP000006530">
    <property type="component" value="Segment"/>
</dbReference>
<dbReference type="GeneID" id="10327110"/>
<protein>
    <submittedName>
        <fullName evidence="1">Uncharacterized protein</fullName>
    </submittedName>
</protein>
<proteinExistence type="predicted"/>
<dbReference type="Pfam" id="PF19847">
    <property type="entry name" value="DUF6322"/>
    <property type="match status" value="1"/>
</dbReference>
<dbReference type="OrthoDB" id="17937at10239"/>
<reference evidence="1 2" key="1">
    <citation type="journal article" date="2010" name="Environ. Microbiol.">
        <title>Genomic analysis of oceanic cyanobacterial myoviruses compared with T4-like myoviruses from diverse hosts and environments.</title>
        <authorList>
            <person name="Sullivan M.B."/>
            <person name="Huang K.H."/>
            <person name="Ignacio-Espinoza J.C."/>
            <person name="Berlin A.M."/>
            <person name="Kelly L."/>
            <person name="Weigele P.R."/>
            <person name="DeFrancesco A.S."/>
            <person name="Kern S.E."/>
            <person name="Thompson L.R."/>
            <person name="Young S."/>
            <person name="Yandava C."/>
            <person name="Fu R."/>
            <person name="Krastins B."/>
            <person name="Chase M."/>
            <person name="Sarracino D."/>
            <person name="Osburne M.S."/>
            <person name="Henn M.R."/>
            <person name="Chisholm S.W."/>
        </authorList>
    </citation>
    <scope>NUCLEOTIDE SEQUENCE [LARGE SCALE GENOMIC DNA]</scope>
    <source>
        <strain evidence="1">M4-247</strain>
    </source>
</reference>
<dbReference type="InterPro" id="IPR046285">
    <property type="entry name" value="DUF6322"/>
</dbReference>
<evidence type="ECO:0000313" key="1">
    <source>
        <dbReference type="EMBL" id="ADO98821.1"/>
    </source>
</evidence>
<evidence type="ECO:0000313" key="2">
    <source>
        <dbReference type="Proteomes" id="UP000006530"/>
    </source>
</evidence>
<dbReference type="KEGG" id="vg:10327110"/>
<name>E3SN28_9CAUD</name>
<accession>E3SN28</accession>
<organism evidence="1 2">
    <name type="scientific">Prochlorococcus phage P-HM1</name>
    <dbReference type="NCBI Taxonomy" id="445700"/>
    <lineage>
        <taxon>Viruses</taxon>
        <taxon>Duplodnaviria</taxon>
        <taxon>Heunggongvirae</taxon>
        <taxon>Uroviricota</taxon>
        <taxon>Caudoviricetes</taxon>
        <taxon>Eurybiavirus</taxon>
        <taxon>Eurybiavirus PHM2</taxon>
    </lineage>
</organism>
<gene>
    <name evidence="1" type="ORF">PHM1_197</name>
</gene>
<keyword evidence="2" id="KW-1185">Reference proteome</keyword>